<feature type="repeat" description="TPR" evidence="2">
    <location>
        <begin position="339"/>
        <end position="372"/>
    </location>
</feature>
<comment type="caution">
    <text evidence="5">The sequence shown here is derived from an EMBL/GenBank/DDBJ whole genome shotgun (WGS) entry which is preliminary data.</text>
</comment>
<feature type="repeat" description="TPR" evidence="2">
    <location>
        <begin position="507"/>
        <end position="540"/>
    </location>
</feature>
<dbReference type="InterPro" id="IPR002641">
    <property type="entry name" value="PNPLA_dom"/>
</dbReference>
<dbReference type="VEuPathDB" id="FungiDB:ASPNIDRAFT2_1094967"/>
<dbReference type="SUPFAM" id="SSF52151">
    <property type="entry name" value="FabD/lysophospholipase-like"/>
    <property type="match status" value="1"/>
</dbReference>
<dbReference type="PANTHER" id="PTHR46082">
    <property type="entry name" value="ATP/GTP-BINDING PROTEIN-RELATED"/>
    <property type="match status" value="1"/>
</dbReference>
<dbReference type="PANTHER" id="PTHR46082:SF6">
    <property type="entry name" value="AAA+ ATPASE DOMAIN-CONTAINING PROTEIN-RELATED"/>
    <property type="match status" value="1"/>
</dbReference>
<organism evidence="5 6">
    <name type="scientific">Aspergillus niger</name>
    <dbReference type="NCBI Taxonomy" id="5061"/>
    <lineage>
        <taxon>Eukaryota</taxon>
        <taxon>Fungi</taxon>
        <taxon>Dikarya</taxon>
        <taxon>Ascomycota</taxon>
        <taxon>Pezizomycotina</taxon>
        <taxon>Eurotiomycetes</taxon>
        <taxon>Eurotiomycetidae</taxon>
        <taxon>Eurotiales</taxon>
        <taxon>Aspergillaceae</taxon>
        <taxon>Aspergillus</taxon>
        <taxon>Aspergillus subgen. Circumdati</taxon>
    </lineage>
</organism>
<evidence type="ECO:0000313" key="6">
    <source>
        <dbReference type="Proteomes" id="UP000197666"/>
    </source>
</evidence>
<dbReference type="InterPro" id="IPR011990">
    <property type="entry name" value="TPR-like_helical_dom_sf"/>
</dbReference>
<dbReference type="Pfam" id="PF13424">
    <property type="entry name" value="TPR_12"/>
    <property type="match status" value="4"/>
</dbReference>
<name>A0A254UHN6_ASPNG</name>
<evidence type="ECO:0000313" key="5">
    <source>
        <dbReference type="EMBL" id="TPR04545.1"/>
    </source>
</evidence>
<dbReference type="Pfam" id="PF01734">
    <property type="entry name" value="Patatin"/>
    <property type="match status" value="1"/>
</dbReference>
<evidence type="ECO:0000256" key="2">
    <source>
        <dbReference type="PROSITE-ProRule" id="PRU00339"/>
    </source>
</evidence>
<dbReference type="GO" id="GO:0046486">
    <property type="term" value="P:glycerolipid metabolic process"/>
    <property type="evidence" value="ECO:0007669"/>
    <property type="project" value="UniProtKB-ARBA"/>
</dbReference>
<feature type="domain" description="PNPLA" evidence="4">
    <location>
        <begin position="14"/>
        <end position="147"/>
    </location>
</feature>
<gene>
    <name evidence="5" type="ORF">CAN33_0030270</name>
</gene>
<feature type="repeat" description="TPR" evidence="2">
    <location>
        <begin position="552"/>
        <end position="585"/>
    </location>
</feature>
<dbReference type="VEuPathDB" id="FungiDB:An03g06130"/>
<feature type="repeat" description="TPR" evidence="2">
    <location>
        <begin position="423"/>
        <end position="456"/>
    </location>
</feature>
<sequence length="644" mass="72907">MLGRLRMTVEESLGVFEEFGEEVFGHSRFLDRILQPFTYKYSSERLRNGIEKVVQKHGRAEGDREWKRDMFPANENKCKTAVVVRKVSEKTSNIEVFRTYDTAYQPATNVPTHLIALATASSPLYFPPVLINDNRYQDPAVSGFNNPSFIALKEARQEFELSEKNTGAFVSVGSGHRDPDYSSFGSISVGTSFVWHLGALASNTRRLITRVDHQDLLMRFAKHPNYYRFSSTHLIGSLPLDDWRGRRGSKTLDYITYLTSAYLGTDEVRDALKKCAKRLVERRREEKALVPDHTSALSNDHDRGIMYREQGKLDYAEQMFKQALAGQEEVLGSDHISTLRTANNLGDLYREQDQLDKAEQMYRKVLSGREKVLGLDHTSTLDTVNNLGNLYRDQGRLDEAEQMYMRAIAGQAKALGPDHTLTLRAVNNLGDLYREQGQLDKAEKMYVQALAGQETTLGPDHILTLRTVNNLGVLYYEQGKLDETEQMYLRVLAGYEKVLGFDHMSTLRIINNIGVIYHDQGKLDEAAQMYQRALAGYEKVLGPYHETHASSLAIVNNLGNLYKNQGKLKKAEEMYQRALEGSEKALGPHHTSTLNAVNNLGNLYKNQGRLNEAEELYQRVPAWQGEGSRAGSQQDAATKRRLMG</sequence>
<reference evidence="6" key="1">
    <citation type="submission" date="2018-10" db="EMBL/GenBank/DDBJ databases">
        <title>FDA dAtabase for Regulatory Grade micrObial Sequences (FDA-ARGOS): Supporting development and validation of Infectious Disease Dx tests.</title>
        <authorList>
            <person name="Kerrigan L."/>
            <person name="Tallon L."/>
            <person name="Sadzewicz L."/>
            <person name="Sengamalay N."/>
            <person name="Ott S."/>
            <person name="Godinez A."/>
            <person name="Nagaraj S."/>
            <person name="Vavikolanu K."/>
            <person name="Nadendla S."/>
            <person name="George J."/>
            <person name="Sichtig H."/>
        </authorList>
    </citation>
    <scope>NUCLEOTIDE SEQUENCE [LARGE SCALE GENOMIC DNA]</scope>
    <source>
        <strain evidence="6">FDAARGOS_311</strain>
    </source>
</reference>
<dbReference type="SMART" id="SM00028">
    <property type="entry name" value="TPR"/>
    <property type="match status" value="8"/>
</dbReference>
<dbReference type="Gene3D" id="3.40.1090.10">
    <property type="entry name" value="Cytosolic phospholipase A2 catalytic domain"/>
    <property type="match status" value="1"/>
</dbReference>
<dbReference type="InterPro" id="IPR019734">
    <property type="entry name" value="TPR_rpt"/>
</dbReference>
<dbReference type="InterPro" id="IPR053137">
    <property type="entry name" value="NLR-like"/>
</dbReference>
<dbReference type="VEuPathDB" id="FungiDB:M747DRAFT_276899"/>
<keyword evidence="1" id="KW-0443">Lipid metabolism</keyword>
<dbReference type="VEuPathDB" id="FungiDB:ATCC64974_90080"/>
<dbReference type="InterPro" id="IPR016035">
    <property type="entry name" value="Acyl_Trfase/lysoPLipase"/>
</dbReference>
<dbReference type="AlphaFoldDB" id="A0A254UHN6"/>
<proteinExistence type="predicted"/>
<dbReference type="PROSITE" id="PS50005">
    <property type="entry name" value="TPR"/>
    <property type="match status" value="5"/>
</dbReference>
<evidence type="ECO:0000259" key="4">
    <source>
        <dbReference type="Pfam" id="PF01734"/>
    </source>
</evidence>
<dbReference type="EMBL" id="NKJJ02000002">
    <property type="protein sequence ID" value="TPR04545.1"/>
    <property type="molecule type" value="Genomic_DNA"/>
</dbReference>
<keyword evidence="2" id="KW-0802">TPR repeat</keyword>
<dbReference type="SUPFAM" id="SSF48452">
    <property type="entry name" value="TPR-like"/>
    <property type="match status" value="2"/>
</dbReference>
<feature type="region of interest" description="Disordered" evidence="3">
    <location>
        <begin position="624"/>
        <end position="644"/>
    </location>
</feature>
<protein>
    <recommendedName>
        <fullName evidence="4">PNPLA domain-containing protein</fullName>
    </recommendedName>
</protein>
<evidence type="ECO:0000256" key="1">
    <source>
        <dbReference type="ARBA" id="ARBA00023098"/>
    </source>
</evidence>
<dbReference type="Proteomes" id="UP000197666">
    <property type="component" value="Unassembled WGS sequence"/>
</dbReference>
<accession>A0A254UHN6</accession>
<dbReference type="PRINTS" id="PR00381">
    <property type="entry name" value="KINESINLIGHT"/>
</dbReference>
<dbReference type="Gene3D" id="1.25.40.10">
    <property type="entry name" value="Tetratricopeptide repeat domain"/>
    <property type="match status" value="3"/>
</dbReference>
<evidence type="ECO:0000256" key="3">
    <source>
        <dbReference type="SAM" id="MobiDB-lite"/>
    </source>
</evidence>
<feature type="repeat" description="TPR" evidence="2">
    <location>
        <begin position="381"/>
        <end position="414"/>
    </location>
</feature>